<keyword evidence="14" id="KW-1185">Reference proteome</keyword>
<evidence type="ECO:0000256" key="1">
    <source>
        <dbReference type="ARBA" id="ARBA00001936"/>
    </source>
</evidence>
<dbReference type="InterPro" id="IPR015655">
    <property type="entry name" value="PP2C"/>
</dbReference>
<dbReference type="InterPro" id="IPR001932">
    <property type="entry name" value="PPM-type_phosphatase-like_dom"/>
</dbReference>
<keyword evidence="5" id="KW-0904">Protein phosphatase</keyword>
<evidence type="ECO:0000256" key="9">
    <source>
        <dbReference type="ARBA" id="ARBA00071184"/>
    </source>
</evidence>
<comment type="catalytic activity">
    <reaction evidence="8">
        <text>O-phospho-L-threonyl-[protein] + H2O = L-threonyl-[protein] + phosphate</text>
        <dbReference type="Rhea" id="RHEA:47004"/>
        <dbReference type="Rhea" id="RHEA-COMP:11060"/>
        <dbReference type="Rhea" id="RHEA-COMP:11605"/>
        <dbReference type="ChEBI" id="CHEBI:15377"/>
        <dbReference type="ChEBI" id="CHEBI:30013"/>
        <dbReference type="ChEBI" id="CHEBI:43474"/>
        <dbReference type="ChEBI" id="CHEBI:61977"/>
        <dbReference type="EC" id="3.1.3.16"/>
    </reaction>
</comment>
<dbReference type="SMART" id="SM00332">
    <property type="entry name" value="PP2Cc"/>
    <property type="match status" value="1"/>
</dbReference>
<evidence type="ECO:0000256" key="2">
    <source>
        <dbReference type="ARBA" id="ARBA00013081"/>
    </source>
</evidence>
<dbReference type="PANTHER" id="PTHR47992">
    <property type="entry name" value="PROTEIN PHOSPHATASE"/>
    <property type="match status" value="1"/>
</dbReference>
<evidence type="ECO:0000256" key="6">
    <source>
        <dbReference type="ARBA" id="ARBA00023211"/>
    </source>
</evidence>
<protein>
    <recommendedName>
        <fullName evidence="9">Serine/threonine protein phosphatase PstP</fullName>
        <ecNumber evidence="2">3.1.3.16</ecNumber>
    </recommendedName>
    <alternativeName>
        <fullName evidence="11">Mycobacterial Ser/Thr phosphatase</fullName>
    </alternativeName>
    <alternativeName>
        <fullName evidence="10">PP2C-family Ser/Thr phosphatase</fullName>
    </alternativeName>
</protein>
<dbReference type="FunFam" id="3.60.40.10:FF:000002">
    <property type="entry name" value="Serine/threonine phosphatase stp"/>
    <property type="match status" value="1"/>
</dbReference>
<dbReference type="EC" id="3.1.3.16" evidence="2"/>
<evidence type="ECO:0000256" key="3">
    <source>
        <dbReference type="ARBA" id="ARBA00022723"/>
    </source>
</evidence>
<dbReference type="Proteomes" id="UP001165136">
    <property type="component" value="Unassembled WGS sequence"/>
</dbReference>
<reference evidence="13" key="1">
    <citation type="submission" date="2023-03" db="EMBL/GenBank/DDBJ databases">
        <title>Amycolatopsis taiwanensis NBRC 103393.</title>
        <authorList>
            <person name="Ichikawa N."/>
            <person name="Sato H."/>
            <person name="Tonouchi N."/>
        </authorList>
    </citation>
    <scope>NUCLEOTIDE SEQUENCE</scope>
    <source>
        <strain evidence="13">NBRC 103393</strain>
    </source>
</reference>
<evidence type="ECO:0000256" key="5">
    <source>
        <dbReference type="ARBA" id="ARBA00022912"/>
    </source>
</evidence>
<dbReference type="RefSeq" id="WP_043843730.1">
    <property type="nucleotide sequence ID" value="NZ_BSTI01000007.1"/>
</dbReference>
<dbReference type="InterPro" id="IPR036457">
    <property type="entry name" value="PPM-type-like_dom_sf"/>
</dbReference>
<comment type="catalytic activity">
    <reaction evidence="7">
        <text>O-phospho-L-seryl-[protein] + H2O = L-seryl-[protein] + phosphate</text>
        <dbReference type="Rhea" id="RHEA:20629"/>
        <dbReference type="Rhea" id="RHEA-COMP:9863"/>
        <dbReference type="Rhea" id="RHEA-COMP:11604"/>
        <dbReference type="ChEBI" id="CHEBI:15377"/>
        <dbReference type="ChEBI" id="CHEBI:29999"/>
        <dbReference type="ChEBI" id="CHEBI:43474"/>
        <dbReference type="ChEBI" id="CHEBI:83421"/>
        <dbReference type="EC" id="3.1.3.16"/>
    </reaction>
</comment>
<name>A0A9W6VI45_9PSEU</name>
<dbReference type="GO" id="GO:0046872">
    <property type="term" value="F:metal ion binding"/>
    <property type="evidence" value="ECO:0007669"/>
    <property type="project" value="UniProtKB-KW"/>
</dbReference>
<dbReference type="CDD" id="cd00143">
    <property type="entry name" value="PP2Cc"/>
    <property type="match status" value="1"/>
</dbReference>
<keyword evidence="3" id="KW-0479">Metal-binding</keyword>
<evidence type="ECO:0000256" key="4">
    <source>
        <dbReference type="ARBA" id="ARBA00022801"/>
    </source>
</evidence>
<comment type="cofactor">
    <cofactor evidence="1">
        <name>Mn(2+)</name>
        <dbReference type="ChEBI" id="CHEBI:29035"/>
    </cofactor>
</comment>
<evidence type="ECO:0000256" key="8">
    <source>
        <dbReference type="ARBA" id="ARBA00048336"/>
    </source>
</evidence>
<feature type="domain" description="PPM-type phosphatase" evidence="12">
    <location>
        <begin position="6"/>
        <end position="238"/>
    </location>
</feature>
<dbReference type="SUPFAM" id="SSF81606">
    <property type="entry name" value="PP2C-like"/>
    <property type="match status" value="1"/>
</dbReference>
<dbReference type="GO" id="GO:0004722">
    <property type="term" value="F:protein serine/threonine phosphatase activity"/>
    <property type="evidence" value="ECO:0007669"/>
    <property type="project" value="UniProtKB-EC"/>
</dbReference>
<organism evidence="13 14">
    <name type="scientific">Amycolatopsis taiwanensis</name>
    <dbReference type="NCBI Taxonomy" id="342230"/>
    <lineage>
        <taxon>Bacteria</taxon>
        <taxon>Bacillati</taxon>
        <taxon>Actinomycetota</taxon>
        <taxon>Actinomycetes</taxon>
        <taxon>Pseudonocardiales</taxon>
        <taxon>Pseudonocardiaceae</taxon>
        <taxon>Amycolatopsis</taxon>
    </lineage>
</organism>
<comment type="caution">
    <text evidence="13">The sequence shown here is derived from an EMBL/GenBank/DDBJ whole genome shotgun (WGS) entry which is preliminary data.</text>
</comment>
<dbReference type="Pfam" id="PF13672">
    <property type="entry name" value="PP2C_2"/>
    <property type="match status" value="1"/>
</dbReference>
<keyword evidence="6" id="KW-0464">Manganese</keyword>
<dbReference type="AlphaFoldDB" id="A0A9W6VI45"/>
<dbReference type="PROSITE" id="PS51746">
    <property type="entry name" value="PPM_2"/>
    <property type="match status" value="1"/>
</dbReference>
<evidence type="ECO:0000256" key="11">
    <source>
        <dbReference type="ARBA" id="ARBA00079123"/>
    </source>
</evidence>
<evidence type="ECO:0000313" key="14">
    <source>
        <dbReference type="Proteomes" id="UP001165136"/>
    </source>
</evidence>
<evidence type="ECO:0000256" key="10">
    <source>
        <dbReference type="ARBA" id="ARBA00077741"/>
    </source>
</evidence>
<evidence type="ECO:0000313" key="13">
    <source>
        <dbReference type="EMBL" id="GLY67116.1"/>
    </source>
</evidence>
<accession>A0A9W6VI45</accession>
<dbReference type="SMART" id="SM00331">
    <property type="entry name" value="PP2C_SIG"/>
    <property type="match status" value="1"/>
</dbReference>
<dbReference type="Gene3D" id="3.60.40.10">
    <property type="entry name" value="PPM-type phosphatase domain"/>
    <property type="match status" value="1"/>
</dbReference>
<evidence type="ECO:0000259" key="12">
    <source>
        <dbReference type="PROSITE" id="PS51746"/>
    </source>
</evidence>
<dbReference type="EMBL" id="BSTI01000007">
    <property type="protein sequence ID" value="GLY67116.1"/>
    <property type="molecule type" value="Genomic_DNA"/>
</dbReference>
<proteinExistence type="predicted"/>
<keyword evidence="4" id="KW-0378">Hydrolase</keyword>
<gene>
    <name evidence="13" type="ORF">Atai01_37350</name>
</gene>
<sequence>MELTLRYAVASDVGQRRESNEDSVYASPRLLAVADGMGGHVAGEIASSAAVAAISDLDSRLTEEADPLEELFGAVREAVRRLTDLAEDDHALRGMGTTLTVLHWDGSRFAVAHVGDSRAYLLRDGQLEQITRDHTVVQELVDQGRITPEVAATHPSRSVLTRALQSGGDADPDLFFVEAHVGDRYLICSDGLSDVVTPSGLQEALIANPDPDDAVRRLVELANAGGGPDNITSLVADVLKPHAAEAAEQE</sequence>
<evidence type="ECO:0000256" key="7">
    <source>
        <dbReference type="ARBA" id="ARBA00047761"/>
    </source>
</evidence>